<sequence length="162" mass="18141">MPAPSNFSIRRYAAGDETAIASIFCRAIHEVAVGDYTPEQCLAWSGRRPNVEHWRERCRRKRPFVAEVEGRVAGFCELDPDGHIDCLYVDPDFMRRGIASGLIRRAIDAARAAGVDRVYVEASLTARPVFERAGFRVVAQQSVQVGDQRLVNFRMERAADAS</sequence>
<keyword evidence="2" id="KW-0012">Acyltransferase</keyword>
<dbReference type="InterPro" id="IPR016181">
    <property type="entry name" value="Acyl_CoA_acyltransferase"/>
</dbReference>
<dbReference type="RefSeq" id="WP_146563747.1">
    <property type="nucleotide sequence ID" value="NZ_SIHJ01000001.1"/>
</dbReference>
<dbReference type="SUPFAM" id="SSF55729">
    <property type="entry name" value="Acyl-CoA N-acyltransferases (Nat)"/>
    <property type="match status" value="1"/>
</dbReference>
<evidence type="ECO:0000259" key="1">
    <source>
        <dbReference type="PROSITE" id="PS51186"/>
    </source>
</evidence>
<accession>A0A5C5VG94</accession>
<proteinExistence type="predicted"/>
<comment type="caution">
    <text evidence="2">The sequence shown here is derived from an EMBL/GenBank/DDBJ whole genome shotgun (WGS) entry which is preliminary data.</text>
</comment>
<gene>
    <name evidence="2" type="primary">yafP</name>
    <name evidence="2" type="ORF">KOR34_16010</name>
</gene>
<dbReference type="PROSITE" id="PS51186">
    <property type="entry name" value="GNAT"/>
    <property type="match status" value="1"/>
</dbReference>
<dbReference type="AlphaFoldDB" id="A0A5C5VG94"/>
<organism evidence="2 3">
    <name type="scientific">Posidoniimonas corsicana</name>
    <dbReference type="NCBI Taxonomy" id="1938618"/>
    <lineage>
        <taxon>Bacteria</taxon>
        <taxon>Pseudomonadati</taxon>
        <taxon>Planctomycetota</taxon>
        <taxon>Planctomycetia</taxon>
        <taxon>Pirellulales</taxon>
        <taxon>Lacipirellulaceae</taxon>
        <taxon>Posidoniimonas</taxon>
    </lineage>
</organism>
<evidence type="ECO:0000313" key="2">
    <source>
        <dbReference type="EMBL" id="TWT36662.1"/>
    </source>
</evidence>
<protein>
    <submittedName>
        <fullName evidence="2">Putative N-acetyltransferase YafP</fullName>
        <ecNumber evidence="2">2.3.1.-</ecNumber>
    </submittedName>
</protein>
<dbReference type="GO" id="GO:0016747">
    <property type="term" value="F:acyltransferase activity, transferring groups other than amino-acyl groups"/>
    <property type="evidence" value="ECO:0007669"/>
    <property type="project" value="InterPro"/>
</dbReference>
<dbReference type="EMBL" id="SIHJ01000001">
    <property type="protein sequence ID" value="TWT36662.1"/>
    <property type="molecule type" value="Genomic_DNA"/>
</dbReference>
<feature type="domain" description="N-acetyltransferase" evidence="1">
    <location>
        <begin position="7"/>
        <end position="160"/>
    </location>
</feature>
<dbReference type="InterPro" id="IPR052564">
    <property type="entry name" value="N-acetyltrans/Recomb-assoc"/>
</dbReference>
<dbReference type="EC" id="2.3.1.-" evidence="2"/>
<keyword evidence="3" id="KW-1185">Reference proteome</keyword>
<dbReference type="PANTHER" id="PTHR43451">
    <property type="entry name" value="ACETYLTRANSFERASE (GNAT) FAMILY PROTEIN"/>
    <property type="match status" value="1"/>
</dbReference>
<name>A0A5C5VG94_9BACT</name>
<reference evidence="2 3" key="1">
    <citation type="submission" date="2019-02" db="EMBL/GenBank/DDBJ databases">
        <title>Deep-cultivation of Planctomycetes and their phenomic and genomic characterization uncovers novel biology.</title>
        <authorList>
            <person name="Wiegand S."/>
            <person name="Jogler M."/>
            <person name="Boedeker C."/>
            <person name="Pinto D."/>
            <person name="Vollmers J."/>
            <person name="Rivas-Marin E."/>
            <person name="Kohn T."/>
            <person name="Peeters S.H."/>
            <person name="Heuer A."/>
            <person name="Rast P."/>
            <person name="Oberbeckmann S."/>
            <person name="Bunk B."/>
            <person name="Jeske O."/>
            <person name="Meyerdierks A."/>
            <person name="Storesund J.E."/>
            <person name="Kallscheuer N."/>
            <person name="Luecker S."/>
            <person name="Lage O.M."/>
            <person name="Pohl T."/>
            <person name="Merkel B.J."/>
            <person name="Hornburger P."/>
            <person name="Mueller R.-W."/>
            <person name="Bruemmer F."/>
            <person name="Labrenz M."/>
            <person name="Spormann A.M."/>
            <person name="Op Den Camp H."/>
            <person name="Overmann J."/>
            <person name="Amann R."/>
            <person name="Jetten M.S.M."/>
            <person name="Mascher T."/>
            <person name="Medema M.H."/>
            <person name="Devos D.P."/>
            <person name="Kaster A.-K."/>
            <person name="Ovreas L."/>
            <person name="Rohde M."/>
            <person name="Galperin M.Y."/>
            <person name="Jogler C."/>
        </authorList>
    </citation>
    <scope>NUCLEOTIDE SEQUENCE [LARGE SCALE GENOMIC DNA]</scope>
    <source>
        <strain evidence="2 3">KOR34</strain>
    </source>
</reference>
<dbReference type="OrthoDB" id="424368at2"/>
<dbReference type="CDD" id="cd04301">
    <property type="entry name" value="NAT_SF"/>
    <property type="match status" value="1"/>
</dbReference>
<keyword evidence="2" id="KW-0808">Transferase</keyword>
<dbReference type="Proteomes" id="UP000316714">
    <property type="component" value="Unassembled WGS sequence"/>
</dbReference>
<dbReference type="Pfam" id="PF13673">
    <property type="entry name" value="Acetyltransf_10"/>
    <property type="match status" value="1"/>
</dbReference>
<dbReference type="PANTHER" id="PTHR43451:SF1">
    <property type="entry name" value="ACETYLTRANSFERASE"/>
    <property type="match status" value="1"/>
</dbReference>
<dbReference type="InterPro" id="IPR000182">
    <property type="entry name" value="GNAT_dom"/>
</dbReference>
<dbReference type="Gene3D" id="3.40.630.30">
    <property type="match status" value="1"/>
</dbReference>
<evidence type="ECO:0000313" key="3">
    <source>
        <dbReference type="Proteomes" id="UP000316714"/>
    </source>
</evidence>